<dbReference type="SUPFAM" id="SSF56112">
    <property type="entry name" value="Protein kinase-like (PK-like)"/>
    <property type="match status" value="1"/>
</dbReference>
<feature type="domain" description="Fungal-type protein kinase" evidence="2">
    <location>
        <begin position="71"/>
        <end position="383"/>
    </location>
</feature>
<gene>
    <name evidence="3" type="ORF">PAXINDRAFT_101953</name>
</gene>
<proteinExistence type="predicted"/>
<dbReference type="InterPro" id="IPR040976">
    <property type="entry name" value="Pkinase_fungal"/>
</dbReference>
<evidence type="ECO:0000259" key="2">
    <source>
        <dbReference type="Pfam" id="PF17667"/>
    </source>
</evidence>
<dbReference type="Pfam" id="PF17667">
    <property type="entry name" value="Pkinase_fungal"/>
    <property type="match status" value="1"/>
</dbReference>
<evidence type="ECO:0000313" key="3">
    <source>
        <dbReference type="EMBL" id="KIJ10691.1"/>
    </source>
</evidence>
<feature type="region of interest" description="Disordered" evidence="1">
    <location>
        <begin position="498"/>
        <end position="518"/>
    </location>
</feature>
<dbReference type="EMBL" id="KN819399">
    <property type="protein sequence ID" value="KIJ10691.1"/>
    <property type="molecule type" value="Genomic_DNA"/>
</dbReference>
<protein>
    <recommendedName>
        <fullName evidence="2">Fungal-type protein kinase domain-containing protein</fullName>
    </recommendedName>
</protein>
<reference evidence="4" key="2">
    <citation type="submission" date="2015-01" db="EMBL/GenBank/DDBJ databases">
        <title>Evolutionary Origins and Diversification of the Mycorrhizal Mutualists.</title>
        <authorList>
            <consortium name="DOE Joint Genome Institute"/>
            <consortium name="Mycorrhizal Genomics Consortium"/>
            <person name="Kohler A."/>
            <person name="Kuo A."/>
            <person name="Nagy L.G."/>
            <person name="Floudas D."/>
            <person name="Copeland A."/>
            <person name="Barry K.W."/>
            <person name="Cichocki N."/>
            <person name="Veneault-Fourrey C."/>
            <person name="LaButti K."/>
            <person name="Lindquist E.A."/>
            <person name="Lipzen A."/>
            <person name="Lundell T."/>
            <person name="Morin E."/>
            <person name="Murat C."/>
            <person name="Riley R."/>
            <person name="Ohm R."/>
            <person name="Sun H."/>
            <person name="Tunlid A."/>
            <person name="Henrissat B."/>
            <person name="Grigoriev I.V."/>
            <person name="Hibbett D.S."/>
            <person name="Martin F."/>
        </authorList>
    </citation>
    <scope>NUCLEOTIDE SEQUENCE [LARGE SCALE GENOMIC DNA]</scope>
    <source>
        <strain evidence="4">ATCC 200175</strain>
    </source>
</reference>
<dbReference type="HOGENOM" id="CLU_011584_1_2_1"/>
<sequence length="518" mass="58589">MPCTCCVVTLSQKSACHETVTQVDARPFLRQAGTIQHKLHFRVLFDQVCQSIFESNSFRDVWQTLLHAVAGWNPTIQRVFVEGETHYDITFQEQEDSPAVYRTVAIISDFAADAMTGRGTRVFKAYLRSLDGKSLSGPVNHVVIKDAWRDLDRDREDQILQKILNDIGQDKAEDAKKYFLTVLRAEDVSIKGGTDDTRQLLHGATTWGDCSWHDVWPDKEPSRRSHLSSVGHAPACLTRQGIPPAASANIQHKIHFRIVFKEVCQPIFELKSLRDVLETLLHAVAGLKFLHLAGWVHRDISVGNVLRHGNQGLIADLEYAKRTDSNQSHEVRTGTPDFMACEVEEQEYLFFPDPLGVTPPPGDQFRANRLHDLESLWWILMWVFHYHVDEQTSAISHDQEKLYRRLFSRGPGQTRLSSLIIPTKFHFVPQSLRAAATKVNFIRASLHAAYQAAELPSGLVLLEPYLACSEYVSKELRSAVAVSDVCLVPMDDMKKRKVAPELVEEKAGTQPPTKRNRP</sequence>
<evidence type="ECO:0000256" key="1">
    <source>
        <dbReference type="SAM" id="MobiDB-lite"/>
    </source>
</evidence>
<keyword evidence="4" id="KW-1185">Reference proteome</keyword>
<dbReference type="PANTHER" id="PTHR38248">
    <property type="entry name" value="FUNK1 6"/>
    <property type="match status" value="1"/>
</dbReference>
<dbReference type="Gene3D" id="1.10.510.10">
    <property type="entry name" value="Transferase(Phosphotransferase) domain 1"/>
    <property type="match status" value="1"/>
</dbReference>
<name>A0A0C9TU12_PAXIN</name>
<evidence type="ECO:0000313" key="4">
    <source>
        <dbReference type="Proteomes" id="UP000053647"/>
    </source>
</evidence>
<reference evidence="3 4" key="1">
    <citation type="submission" date="2014-06" db="EMBL/GenBank/DDBJ databases">
        <authorList>
            <consortium name="DOE Joint Genome Institute"/>
            <person name="Kuo A."/>
            <person name="Kohler A."/>
            <person name="Nagy L.G."/>
            <person name="Floudas D."/>
            <person name="Copeland A."/>
            <person name="Barry K.W."/>
            <person name="Cichocki N."/>
            <person name="Veneault-Fourrey C."/>
            <person name="LaButti K."/>
            <person name="Lindquist E.A."/>
            <person name="Lipzen A."/>
            <person name="Lundell T."/>
            <person name="Morin E."/>
            <person name="Murat C."/>
            <person name="Sun H."/>
            <person name="Tunlid A."/>
            <person name="Henrissat B."/>
            <person name="Grigoriev I.V."/>
            <person name="Hibbett D.S."/>
            <person name="Martin F."/>
            <person name="Nordberg H.P."/>
            <person name="Cantor M.N."/>
            <person name="Hua S.X."/>
        </authorList>
    </citation>
    <scope>NUCLEOTIDE SEQUENCE [LARGE SCALE GENOMIC DNA]</scope>
    <source>
        <strain evidence="3 4">ATCC 200175</strain>
    </source>
</reference>
<dbReference type="AlphaFoldDB" id="A0A0C9TU12"/>
<dbReference type="PANTHER" id="PTHR38248:SF2">
    <property type="entry name" value="FUNK1 11"/>
    <property type="match status" value="1"/>
</dbReference>
<dbReference type="Proteomes" id="UP000053647">
    <property type="component" value="Unassembled WGS sequence"/>
</dbReference>
<dbReference type="InterPro" id="IPR011009">
    <property type="entry name" value="Kinase-like_dom_sf"/>
</dbReference>
<accession>A0A0C9TU12</accession>
<dbReference type="OrthoDB" id="5584477at2759"/>
<organism evidence="3 4">
    <name type="scientific">Paxillus involutus ATCC 200175</name>
    <dbReference type="NCBI Taxonomy" id="664439"/>
    <lineage>
        <taxon>Eukaryota</taxon>
        <taxon>Fungi</taxon>
        <taxon>Dikarya</taxon>
        <taxon>Basidiomycota</taxon>
        <taxon>Agaricomycotina</taxon>
        <taxon>Agaricomycetes</taxon>
        <taxon>Agaricomycetidae</taxon>
        <taxon>Boletales</taxon>
        <taxon>Paxilineae</taxon>
        <taxon>Paxillaceae</taxon>
        <taxon>Paxillus</taxon>
    </lineage>
</organism>